<gene>
    <name evidence="1" type="ORF">LOAG_11081</name>
</gene>
<proteinExistence type="predicted"/>
<dbReference type="GeneID" id="9948529"/>
<reference evidence="1" key="1">
    <citation type="submission" date="2012-04" db="EMBL/GenBank/DDBJ databases">
        <title>The Genome Sequence of Loa loa.</title>
        <authorList>
            <consortium name="The Broad Institute Genome Sequencing Platform"/>
            <consortium name="Broad Institute Genome Sequencing Center for Infectious Disease"/>
            <person name="Nutman T.B."/>
            <person name="Fink D.L."/>
            <person name="Russ C."/>
            <person name="Young S."/>
            <person name="Zeng Q."/>
            <person name="Gargeya S."/>
            <person name="Alvarado L."/>
            <person name="Berlin A."/>
            <person name="Chapman S.B."/>
            <person name="Chen Z."/>
            <person name="Freedman E."/>
            <person name="Gellesch M."/>
            <person name="Goldberg J."/>
            <person name="Griggs A."/>
            <person name="Gujja S."/>
            <person name="Heilman E.R."/>
            <person name="Heiman D."/>
            <person name="Howarth C."/>
            <person name="Mehta T."/>
            <person name="Neiman D."/>
            <person name="Pearson M."/>
            <person name="Roberts A."/>
            <person name="Saif S."/>
            <person name="Shea T."/>
            <person name="Shenoy N."/>
            <person name="Sisk P."/>
            <person name="Stolte C."/>
            <person name="Sykes S."/>
            <person name="White J."/>
            <person name="Yandava C."/>
            <person name="Haas B."/>
            <person name="Henn M.R."/>
            <person name="Nusbaum C."/>
            <person name="Birren B."/>
        </authorList>
    </citation>
    <scope>NUCLEOTIDE SEQUENCE [LARGE SCALE GENOMIC DNA]</scope>
</reference>
<protein>
    <submittedName>
        <fullName evidence="1">Uncharacterized protein</fullName>
    </submittedName>
</protein>
<dbReference type="CTD" id="9948529"/>
<dbReference type="EMBL" id="JH712232">
    <property type="protein sequence ID" value="EFO17420.2"/>
    <property type="molecule type" value="Genomic_DNA"/>
</dbReference>
<sequence length="76" mass="8680">METNFTENNNVVIIREQQKQNDVQDTSRIINHDSDDVSTHELDPSPYGQFVPLLCMERAGLFGLKKAAWLFKNAAE</sequence>
<dbReference type="InParanoid" id="A0A1S0TP69"/>
<evidence type="ECO:0000313" key="1">
    <source>
        <dbReference type="EMBL" id="EFO17420.2"/>
    </source>
</evidence>
<name>A0A1S0TP69_LOALO</name>
<organism evidence="1">
    <name type="scientific">Loa loa</name>
    <name type="common">Eye worm</name>
    <name type="synonym">Filaria loa</name>
    <dbReference type="NCBI Taxonomy" id="7209"/>
    <lineage>
        <taxon>Eukaryota</taxon>
        <taxon>Metazoa</taxon>
        <taxon>Ecdysozoa</taxon>
        <taxon>Nematoda</taxon>
        <taxon>Chromadorea</taxon>
        <taxon>Rhabditida</taxon>
        <taxon>Spirurina</taxon>
        <taxon>Spiruromorpha</taxon>
        <taxon>Filarioidea</taxon>
        <taxon>Onchocercidae</taxon>
        <taxon>Loa</taxon>
    </lineage>
</organism>
<accession>A0A1S0TP69</accession>
<dbReference type="AlphaFoldDB" id="A0A1S0TP69"/>
<dbReference type="KEGG" id="loa:LOAG_11081"/>
<dbReference type="RefSeq" id="XP_020301554.1">
    <property type="nucleotide sequence ID" value="XM_020448289.1"/>
</dbReference>